<evidence type="ECO:0000256" key="1">
    <source>
        <dbReference type="ARBA" id="ARBA00000198"/>
    </source>
</evidence>
<evidence type="ECO:0000256" key="5">
    <source>
        <dbReference type="ARBA" id="ARBA00022741"/>
    </source>
</evidence>
<dbReference type="GO" id="GO:0003848">
    <property type="term" value="F:2-amino-4-hydroxy-6-hydroxymethyldihydropteridine diphosphokinase activity"/>
    <property type="evidence" value="ECO:0007669"/>
    <property type="project" value="UniProtKB-EC"/>
</dbReference>
<proteinExistence type="predicted"/>
<feature type="domain" description="7,8-dihydro-6-hydroxymethylpterin-pyrophosphokinase" evidence="9">
    <location>
        <begin position="136"/>
        <end position="147"/>
    </location>
</feature>
<dbReference type="PANTHER" id="PTHR43071">
    <property type="entry name" value="2-AMINO-4-HYDROXY-6-HYDROXYMETHYLDIHYDROPTERIDINE PYROPHOSPHOKINASE"/>
    <property type="match status" value="1"/>
</dbReference>
<evidence type="ECO:0000313" key="10">
    <source>
        <dbReference type="EMBL" id="MBD2737823.1"/>
    </source>
</evidence>
<comment type="pathway">
    <text evidence="2">Cofactor biosynthesis; tetrahydrofolate biosynthesis; 2-amino-4-hydroxy-6-hydroxymethyl-7,8-dihydropteridine diphosphate from 7,8-dihydroneopterin triphosphate: step 4/4.</text>
</comment>
<protein>
    <recommendedName>
        <fullName evidence="3">2-amino-4-hydroxy-6-hydroxymethyldihydropteridine diphosphokinase</fullName>
        <ecNumber evidence="3">2.7.6.3</ecNumber>
    </recommendedName>
</protein>
<dbReference type="Pfam" id="PF01288">
    <property type="entry name" value="HPPK"/>
    <property type="match status" value="1"/>
</dbReference>
<evidence type="ECO:0000259" key="9">
    <source>
        <dbReference type="PROSITE" id="PS00794"/>
    </source>
</evidence>
<sequence length="210" mass="23592">MFFRFNELGFVKILQDSKVFGISKLLKFRQTAAGEHPQKQSQNGHNTVKRAKTALALGSNMGDSQAILEAAIATLAQTPGIFLEAKSNWYKTKALGPPQPDYLNGCVTLQVEMLPQELLENLLKIERQFGRVRQERWGPRTLDLDLLLYDDFIVDTPNLQIPHPEMRDRAFVLVPLAEIASDWVEPVSGRVIKELLKEVDCSGVHLLVGN</sequence>
<keyword evidence="8" id="KW-0289">Folate biosynthesis</keyword>
<reference evidence="10 11" key="1">
    <citation type="journal article" date="2020" name="ISME J.">
        <title>Comparative genomics reveals insights into cyanobacterial evolution and habitat adaptation.</title>
        <authorList>
            <person name="Chen M.Y."/>
            <person name="Teng W.K."/>
            <person name="Zhao L."/>
            <person name="Hu C.X."/>
            <person name="Zhou Y.K."/>
            <person name="Han B.P."/>
            <person name="Song L.R."/>
            <person name="Shu W.S."/>
        </authorList>
    </citation>
    <scope>NUCLEOTIDE SEQUENCE [LARGE SCALE GENOMIC DNA]</scope>
    <source>
        <strain evidence="10 11">FACHB-159</strain>
    </source>
</reference>
<dbReference type="PROSITE" id="PS00794">
    <property type="entry name" value="HPPK"/>
    <property type="match status" value="1"/>
</dbReference>
<evidence type="ECO:0000256" key="3">
    <source>
        <dbReference type="ARBA" id="ARBA00013253"/>
    </source>
</evidence>
<keyword evidence="4 10" id="KW-0808">Transferase</keyword>
<dbReference type="InterPro" id="IPR000550">
    <property type="entry name" value="Hppk"/>
</dbReference>
<keyword evidence="6" id="KW-0418">Kinase</keyword>
<keyword evidence="5" id="KW-0547">Nucleotide-binding</keyword>
<dbReference type="EC" id="2.7.6.3" evidence="3"/>
<organism evidence="10 11">
    <name type="scientific">Nostoc paludosum FACHB-159</name>
    <dbReference type="NCBI Taxonomy" id="2692908"/>
    <lineage>
        <taxon>Bacteria</taxon>
        <taxon>Bacillati</taxon>
        <taxon>Cyanobacteriota</taxon>
        <taxon>Cyanophyceae</taxon>
        <taxon>Nostocales</taxon>
        <taxon>Nostocaceae</taxon>
        <taxon>Nostoc</taxon>
    </lineage>
</organism>
<dbReference type="EMBL" id="JACJTU010000038">
    <property type="protein sequence ID" value="MBD2737823.1"/>
    <property type="molecule type" value="Genomic_DNA"/>
</dbReference>
<dbReference type="PANTHER" id="PTHR43071:SF1">
    <property type="entry name" value="2-AMINO-4-HYDROXY-6-HYDROXYMETHYLDIHYDROPTERIDINE PYROPHOSPHOKINASE"/>
    <property type="match status" value="1"/>
</dbReference>
<evidence type="ECO:0000256" key="7">
    <source>
        <dbReference type="ARBA" id="ARBA00022840"/>
    </source>
</evidence>
<gene>
    <name evidence="10" type="primary">folK</name>
    <name evidence="10" type="ORF">H6H03_28705</name>
</gene>
<dbReference type="Proteomes" id="UP000637383">
    <property type="component" value="Unassembled WGS sequence"/>
</dbReference>
<dbReference type="CDD" id="cd00483">
    <property type="entry name" value="HPPK"/>
    <property type="match status" value="1"/>
</dbReference>
<dbReference type="InterPro" id="IPR035907">
    <property type="entry name" value="Hppk_sf"/>
</dbReference>
<dbReference type="Gene3D" id="3.30.70.560">
    <property type="entry name" value="7,8-Dihydro-6-hydroxymethylpterin-pyrophosphokinase HPPK"/>
    <property type="match status" value="1"/>
</dbReference>
<evidence type="ECO:0000256" key="6">
    <source>
        <dbReference type="ARBA" id="ARBA00022777"/>
    </source>
</evidence>
<comment type="caution">
    <text evidence="10">The sequence shown here is derived from an EMBL/GenBank/DDBJ whole genome shotgun (WGS) entry which is preliminary data.</text>
</comment>
<evidence type="ECO:0000256" key="4">
    <source>
        <dbReference type="ARBA" id="ARBA00022679"/>
    </source>
</evidence>
<name>A0ABR8KG18_9NOSO</name>
<evidence type="ECO:0000313" key="11">
    <source>
        <dbReference type="Proteomes" id="UP000637383"/>
    </source>
</evidence>
<evidence type="ECO:0000256" key="8">
    <source>
        <dbReference type="ARBA" id="ARBA00022909"/>
    </source>
</evidence>
<comment type="catalytic activity">
    <reaction evidence="1">
        <text>6-hydroxymethyl-7,8-dihydropterin + ATP = (7,8-dihydropterin-6-yl)methyl diphosphate + AMP + H(+)</text>
        <dbReference type="Rhea" id="RHEA:11412"/>
        <dbReference type="ChEBI" id="CHEBI:15378"/>
        <dbReference type="ChEBI" id="CHEBI:30616"/>
        <dbReference type="ChEBI" id="CHEBI:44841"/>
        <dbReference type="ChEBI" id="CHEBI:72950"/>
        <dbReference type="ChEBI" id="CHEBI:456215"/>
        <dbReference type="EC" id="2.7.6.3"/>
    </reaction>
</comment>
<keyword evidence="7" id="KW-0067">ATP-binding</keyword>
<keyword evidence="11" id="KW-1185">Reference proteome</keyword>
<dbReference type="SUPFAM" id="SSF55083">
    <property type="entry name" value="6-hydroxymethyl-7,8-dihydropterin pyrophosphokinase, HPPK"/>
    <property type="match status" value="1"/>
</dbReference>
<accession>A0ABR8KG18</accession>
<dbReference type="NCBIfam" id="TIGR01498">
    <property type="entry name" value="folK"/>
    <property type="match status" value="1"/>
</dbReference>
<evidence type="ECO:0000256" key="2">
    <source>
        <dbReference type="ARBA" id="ARBA00005051"/>
    </source>
</evidence>